<feature type="binding site" evidence="7">
    <location>
        <position position="77"/>
    </location>
    <ligand>
        <name>L-aspartate</name>
        <dbReference type="ChEBI" id="CHEBI:29991"/>
    </ligand>
</feature>
<evidence type="ECO:0000313" key="10">
    <source>
        <dbReference type="EMBL" id="MCP8970221.1"/>
    </source>
</evidence>
<dbReference type="PANTHER" id="PTHR45753">
    <property type="entry name" value="ORNITHINE CARBAMOYLTRANSFERASE, MITOCHONDRIAL"/>
    <property type="match status" value="1"/>
</dbReference>
<evidence type="ECO:0000256" key="3">
    <source>
        <dbReference type="ARBA" id="ARBA00022679"/>
    </source>
</evidence>
<dbReference type="EMBL" id="JANCLT010000010">
    <property type="protein sequence ID" value="MCP8970221.1"/>
    <property type="molecule type" value="Genomic_DNA"/>
</dbReference>
<dbReference type="FunFam" id="3.40.50.1370:FF:000011">
    <property type="entry name" value="Aspartate carbamoyltransferase"/>
    <property type="match status" value="1"/>
</dbReference>
<dbReference type="Proteomes" id="UP001156102">
    <property type="component" value="Unassembled WGS sequence"/>
</dbReference>
<organism evidence="10 11">
    <name type="scientific">Ectobacillus ponti</name>
    <dbReference type="NCBI Taxonomy" id="2961894"/>
    <lineage>
        <taxon>Bacteria</taxon>
        <taxon>Bacillati</taxon>
        <taxon>Bacillota</taxon>
        <taxon>Bacilli</taxon>
        <taxon>Bacillales</taxon>
        <taxon>Bacillaceae</taxon>
        <taxon>Ectobacillus</taxon>
    </lineage>
</organism>
<evidence type="ECO:0000256" key="6">
    <source>
        <dbReference type="ARBA" id="ARBA00048859"/>
    </source>
</evidence>
<dbReference type="AlphaFoldDB" id="A0AA41X788"/>
<feature type="binding site" evidence="7">
    <location>
        <position position="253"/>
    </location>
    <ligand>
        <name>carbamoyl phosphate</name>
        <dbReference type="ChEBI" id="CHEBI:58228"/>
    </ligand>
</feature>
<reference evidence="10" key="1">
    <citation type="submission" date="2022-07" db="EMBL/GenBank/DDBJ databases">
        <authorList>
            <person name="Li W.-J."/>
            <person name="Deng Q.-Q."/>
        </authorList>
    </citation>
    <scope>NUCLEOTIDE SEQUENCE</scope>
    <source>
        <strain evidence="10">SYSU M60031</strain>
    </source>
</reference>
<evidence type="ECO:0000313" key="11">
    <source>
        <dbReference type="Proteomes" id="UP001156102"/>
    </source>
</evidence>
<feature type="binding site" evidence="7">
    <location>
        <position position="49"/>
    </location>
    <ligand>
        <name>carbamoyl phosphate</name>
        <dbReference type="ChEBI" id="CHEBI:58228"/>
    </ligand>
</feature>
<dbReference type="GO" id="GO:0005829">
    <property type="term" value="C:cytosol"/>
    <property type="evidence" value="ECO:0007669"/>
    <property type="project" value="TreeGrafter"/>
</dbReference>
<dbReference type="GO" id="GO:0044205">
    <property type="term" value="P:'de novo' UMP biosynthetic process"/>
    <property type="evidence" value="ECO:0007669"/>
    <property type="project" value="UniProtKB-UniRule"/>
</dbReference>
<evidence type="ECO:0000256" key="7">
    <source>
        <dbReference type="HAMAP-Rule" id="MF_00001"/>
    </source>
</evidence>
<dbReference type="RefSeq" id="WP_254760140.1">
    <property type="nucleotide sequence ID" value="NZ_JANCLT010000010.1"/>
</dbReference>
<keyword evidence="4 7" id="KW-0665">Pyrimidine biosynthesis</keyword>
<evidence type="ECO:0000256" key="1">
    <source>
        <dbReference type="ARBA" id="ARBA00004852"/>
    </source>
</evidence>
<dbReference type="GO" id="GO:0006207">
    <property type="term" value="P:'de novo' pyrimidine nucleobase biosynthetic process"/>
    <property type="evidence" value="ECO:0007669"/>
    <property type="project" value="InterPro"/>
</dbReference>
<dbReference type="PANTHER" id="PTHR45753:SF6">
    <property type="entry name" value="ASPARTATE CARBAMOYLTRANSFERASE"/>
    <property type="match status" value="1"/>
</dbReference>
<dbReference type="HAMAP" id="MF_00001">
    <property type="entry name" value="Asp_carb_tr"/>
    <property type="match status" value="1"/>
</dbReference>
<dbReference type="Pfam" id="PF00185">
    <property type="entry name" value="OTCace"/>
    <property type="match status" value="1"/>
</dbReference>
<comment type="catalytic activity">
    <reaction evidence="6 7">
        <text>carbamoyl phosphate + L-aspartate = N-carbamoyl-L-aspartate + phosphate + H(+)</text>
        <dbReference type="Rhea" id="RHEA:20013"/>
        <dbReference type="ChEBI" id="CHEBI:15378"/>
        <dbReference type="ChEBI" id="CHEBI:29991"/>
        <dbReference type="ChEBI" id="CHEBI:32814"/>
        <dbReference type="ChEBI" id="CHEBI:43474"/>
        <dbReference type="ChEBI" id="CHEBI:58228"/>
        <dbReference type="EC" id="2.1.3.2"/>
    </reaction>
</comment>
<feature type="binding site" evidence="7">
    <location>
        <position position="252"/>
    </location>
    <ligand>
        <name>carbamoyl phosphate</name>
        <dbReference type="ChEBI" id="CHEBI:58228"/>
    </ligand>
</feature>
<dbReference type="PROSITE" id="PS00097">
    <property type="entry name" value="CARBAMOYLTRANSFERASE"/>
    <property type="match status" value="1"/>
</dbReference>
<dbReference type="NCBIfam" id="NF002032">
    <property type="entry name" value="PRK00856.1"/>
    <property type="match status" value="1"/>
</dbReference>
<comment type="caution">
    <text evidence="10">The sequence shown here is derived from an EMBL/GenBank/DDBJ whole genome shotgun (WGS) entry which is preliminary data.</text>
</comment>
<keyword evidence="11" id="KW-1185">Reference proteome</keyword>
<name>A0AA41X788_9BACI</name>
<dbReference type="GO" id="GO:0006520">
    <property type="term" value="P:amino acid metabolic process"/>
    <property type="evidence" value="ECO:0007669"/>
    <property type="project" value="InterPro"/>
</dbReference>
<comment type="pathway">
    <text evidence="1 7">Pyrimidine metabolism; UMP biosynthesis via de novo pathway; (S)-dihydroorotate from bicarbonate: step 2/3.</text>
</comment>
<dbReference type="GO" id="GO:0016597">
    <property type="term" value="F:amino acid binding"/>
    <property type="evidence" value="ECO:0007669"/>
    <property type="project" value="InterPro"/>
</dbReference>
<feature type="binding site" evidence="7">
    <location>
        <position position="211"/>
    </location>
    <ligand>
        <name>L-aspartate</name>
        <dbReference type="ChEBI" id="CHEBI:29991"/>
    </ligand>
</feature>
<dbReference type="PRINTS" id="PR00101">
    <property type="entry name" value="ATCASE"/>
</dbReference>
<feature type="binding site" evidence="7">
    <location>
        <position position="50"/>
    </location>
    <ligand>
        <name>carbamoyl phosphate</name>
        <dbReference type="ChEBI" id="CHEBI:58228"/>
    </ligand>
</feature>
<evidence type="ECO:0000256" key="5">
    <source>
        <dbReference type="ARBA" id="ARBA00043884"/>
    </source>
</evidence>
<evidence type="ECO:0000256" key="2">
    <source>
        <dbReference type="ARBA" id="ARBA00008896"/>
    </source>
</evidence>
<evidence type="ECO:0000259" key="8">
    <source>
        <dbReference type="Pfam" id="PF00185"/>
    </source>
</evidence>
<feature type="binding site" evidence="7">
    <location>
        <position position="160"/>
    </location>
    <ligand>
        <name>L-aspartate</name>
        <dbReference type="ChEBI" id="CHEBI:29991"/>
    </ligand>
</feature>
<dbReference type="GO" id="GO:0004070">
    <property type="term" value="F:aspartate carbamoyltransferase activity"/>
    <property type="evidence" value="ECO:0007669"/>
    <property type="project" value="UniProtKB-UniRule"/>
</dbReference>
<feature type="domain" description="Aspartate/ornithine carbamoyltransferase carbamoyl-P binding" evidence="9">
    <location>
        <begin position="3"/>
        <end position="140"/>
    </location>
</feature>
<evidence type="ECO:0000256" key="4">
    <source>
        <dbReference type="ARBA" id="ARBA00022975"/>
    </source>
</evidence>
<feature type="binding site" evidence="7">
    <location>
        <position position="130"/>
    </location>
    <ligand>
        <name>carbamoyl phosphate</name>
        <dbReference type="ChEBI" id="CHEBI:58228"/>
    </ligand>
</feature>
<comment type="similarity">
    <text evidence="2 7">Belongs to the aspartate/ornithine carbamoyltransferase superfamily. ATCase family.</text>
</comment>
<accession>A0AA41X788</accession>
<feature type="binding site" evidence="7">
    <location>
        <position position="127"/>
    </location>
    <ligand>
        <name>carbamoyl phosphate</name>
        <dbReference type="ChEBI" id="CHEBI:58228"/>
    </ligand>
</feature>
<evidence type="ECO:0000259" key="9">
    <source>
        <dbReference type="Pfam" id="PF02729"/>
    </source>
</evidence>
<comment type="subunit">
    <text evidence="7">Heterododecamer (2C3:3R2) of six catalytic PyrB chains organized as two trimers (C3), and six regulatory PyrI chains organized as three dimers (R2).</text>
</comment>
<gene>
    <name evidence="7" type="primary">pyrB</name>
    <name evidence="10" type="ORF">NK662_17000</name>
</gene>
<keyword evidence="3 7" id="KW-0808">Transferase</keyword>
<dbReference type="SUPFAM" id="SSF53671">
    <property type="entry name" value="Aspartate/ornithine carbamoyltransferase"/>
    <property type="match status" value="1"/>
</dbReference>
<dbReference type="Gene3D" id="3.40.50.1370">
    <property type="entry name" value="Aspartate/ornithine carbamoyltransferase"/>
    <property type="match status" value="2"/>
</dbReference>
<dbReference type="Pfam" id="PF02729">
    <property type="entry name" value="OTCace_N"/>
    <property type="match status" value="1"/>
</dbReference>
<dbReference type="InterPro" id="IPR006132">
    <property type="entry name" value="Asp/Orn_carbamoyltranf_P-bd"/>
</dbReference>
<sequence length="304" mass="33784">MNNLLTMSELTECEIAEILQEAQRFADGAIWKSPNQVFAANLFYEASTRTHFSFEAAQKRLGLEVLNVGVESSSVQKGETLYDTVKTLEAIGANVVVIRHPQDRYFEELTGRVGIPVLNAGDGCGNHPTQSLLDLLTIQQEFHTFQGLQVGIAGDIRHSRVARSNAEALTKLGATVYFASPEEWKDERNPFGTYASLDHLIPQVDVLMLLRVQHERHDQGAGVQMQHYHETYGLTVEREQNMKPGSIIMHPAPVNRGVEIADALVECSRSRIFKQMQNGVYVRMAVLKRALSGVKGGIAHEVFA</sequence>
<dbReference type="InterPro" id="IPR036901">
    <property type="entry name" value="Asp/Orn_carbamoylTrfase_sf"/>
</dbReference>
<feature type="binding site" evidence="7">
    <location>
        <position position="99"/>
    </location>
    <ligand>
        <name>carbamoyl phosphate</name>
        <dbReference type="ChEBI" id="CHEBI:58228"/>
    </ligand>
</feature>
<comment type="function">
    <text evidence="5 7">Catalyzes the condensation of carbamoyl phosphate and aspartate to form carbamoyl aspartate and inorganic phosphate, the committed step in the de novo pyrimidine nucleotide biosynthesis pathway.</text>
</comment>
<dbReference type="InterPro" id="IPR002082">
    <property type="entry name" value="Asp_carbamoyltransf"/>
</dbReference>
<dbReference type="InterPro" id="IPR006131">
    <property type="entry name" value="Asp_carbamoyltransf_Asp/Orn-bd"/>
</dbReference>
<dbReference type="PRINTS" id="PR00100">
    <property type="entry name" value="AOTCASE"/>
</dbReference>
<dbReference type="EC" id="2.1.3.2" evidence="7"/>
<dbReference type="NCBIfam" id="TIGR00670">
    <property type="entry name" value="asp_carb_tr"/>
    <property type="match status" value="1"/>
</dbReference>
<dbReference type="InterPro" id="IPR006130">
    <property type="entry name" value="Asp/Orn_carbamoylTrfase"/>
</dbReference>
<feature type="domain" description="Aspartate/ornithine carbamoyltransferase Asp/Orn-binding" evidence="8">
    <location>
        <begin position="146"/>
        <end position="288"/>
    </location>
</feature>
<protein>
    <recommendedName>
        <fullName evidence="7">Aspartate carbamoyltransferase</fullName>
        <ecNumber evidence="7">2.1.3.2</ecNumber>
    </recommendedName>
    <alternativeName>
        <fullName evidence="7">Aspartate transcarbamylase</fullName>
        <shortName evidence="7">ATCase</shortName>
    </alternativeName>
</protein>
<proteinExistence type="inferred from homology"/>